<keyword evidence="1" id="KW-0805">Transcription regulation</keyword>
<dbReference type="InterPro" id="IPR036388">
    <property type="entry name" value="WH-like_DNA-bd_sf"/>
</dbReference>
<dbReference type="Pfam" id="PF12802">
    <property type="entry name" value="MarR_2"/>
    <property type="match status" value="1"/>
</dbReference>
<evidence type="ECO:0000259" key="4">
    <source>
        <dbReference type="Pfam" id="PF12802"/>
    </source>
</evidence>
<protein>
    <submittedName>
        <fullName evidence="5">GbsR/MarR family transcriptional regulator</fullName>
    </submittedName>
</protein>
<evidence type="ECO:0000256" key="1">
    <source>
        <dbReference type="ARBA" id="ARBA00023015"/>
    </source>
</evidence>
<gene>
    <name evidence="5" type="ORF">ACFP3R_06345</name>
</gene>
<organism evidence="5 6">
    <name type="scientific">Saccharothrix lopnurensis</name>
    <dbReference type="NCBI Taxonomy" id="1670621"/>
    <lineage>
        <taxon>Bacteria</taxon>
        <taxon>Bacillati</taxon>
        <taxon>Actinomycetota</taxon>
        <taxon>Actinomycetes</taxon>
        <taxon>Pseudonocardiales</taxon>
        <taxon>Pseudonocardiaceae</taxon>
        <taxon>Saccharothrix</taxon>
    </lineage>
</organism>
<accession>A0ABW1P028</accession>
<proteinExistence type="predicted"/>
<evidence type="ECO:0000256" key="2">
    <source>
        <dbReference type="ARBA" id="ARBA00023125"/>
    </source>
</evidence>
<evidence type="ECO:0000256" key="3">
    <source>
        <dbReference type="ARBA" id="ARBA00023163"/>
    </source>
</evidence>
<keyword evidence="3" id="KW-0804">Transcription</keyword>
<dbReference type="Gene3D" id="1.10.287.160">
    <property type="entry name" value="HR1 repeat"/>
    <property type="match status" value="1"/>
</dbReference>
<reference evidence="6" key="1">
    <citation type="journal article" date="2019" name="Int. J. Syst. Evol. Microbiol.">
        <title>The Global Catalogue of Microorganisms (GCM) 10K type strain sequencing project: providing services to taxonomists for standard genome sequencing and annotation.</title>
        <authorList>
            <consortium name="The Broad Institute Genomics Platform"/>
            <consortium name="The Broad Institute Genome Sequencing Center for Infectious Disease"/>
            <person name="Wu L."/>
            <person name="Ma J."/>
        </authorList>
    </citation>
    <scope>NUCLEOTIDE SEQUENCE [LARGE SCALE GENOMIC DNA]</scope>
    <source>
        <strain evidence="6">CGMCC 4.7246</strain>
    </source>
</reference>
<dbReference type="PANTHER" id="PTHR38465">
    <property type="entry name" value="HTH-TYPE TRANSCRIPTIONAL REGULATOR MJ1563-RELATED"/>
    <property type="match status" value="1"/>
</dbReference>
<evidence type="ECO:0000313" key="6">
    <source>
        <dbReference type="Proteomes" id="UP001596220"/>
    </source>
</evidence>
<dbReference type="PANTHER" id="PTHR38465:SF2">
    <property type="entry name" value="HTH-TYPE TRANSCRIPTIONAL REGULATOR MMPR5"/>
    <property type="match status" value="1"/>
</dbReference>
<dbReference type="RefSeq" id="WP_380633726.1">
    <property type="nucleotide sequence ID" value="NZ_JBHSQO010000004.1"/>
</dbReference>
<feature type="domain" description="HTH marR-type" evidence="4">
    <location>
        <begin position="24"/>
        <end position="83"/>
    </location>
</feature>
<dbReference type="SUPFAM" id="SSF46785">
    <property type="entry name" value="Winged helix' DNA-binding domain"/>
    <property type="match status" value="1"/>
</dbReference>
<keyword evidence="2" id="KW-0238">DNA-binding</keyword>
<dbReference type="InterPro" id="IPR052362">
    <property type="entry name" value="HTH-GbsR_regulator"/>
</dbReference>
<dbReference type="Gene3D" id="1.10.10.10">
    <property type="entry name" value="Winged helix-like DNA-binding domain superfamily/Winged helix DNA-binding domain"/>
    <property type="match status" value="1"/>
</dbReference>
<dbReference type="InterPro" id="IPR036390">
    <property type="entry name" value="WH_DNA-bd_sf"/>
</dbReference>
<name>A0ABW1P028_9PSEU</name>
<comment type="caution">
    <text evidence="5">The sequence shown here is derived from an EMBL/GenBank/DDBJ whole genome shotgun (WGS) entry which is preliminary data.</text>
</comment>
<dbReference type="InterPro" id="IPR000835">
    <property type="entry name" value="HTH_MarR-typ"/>
</dbReference>
<evidence type="ECO:0000313" key="5">
    <source>
        <dbReference type="EMBL" id="MFC6088888.1"/>
    </source>
</evidence>
<dbReference type="Proteomes" id="UP001596220">
    <property type="component" value="Unassembled WGS sequence"/>
</dbReference>
<dbReference type="EMBL" id="JBHSQO010000004">
    <property type="protein sequence ID" value="MFC6088888.1"/>
    <property type="molecule type" value="Genomic_DNA"/>
</dbReference>
<sequence>MDERDDQAVLRFIERFSSVFVEAGVPRMPARVFVALLATDSGSLTAAELADLLRVSPAAISGAVRYLTQVRLVSRERETGTRRDVYRVFDDVWYEALFRRDEMFRRWEVPLKEGVEVLGPDSSAGRRIAEMRAFFQFIQGELPTLLEHWRTYRDETFGP</sequence>
<keyword evidence="6" id="KW-1185">Reference proteome</keyword>